<dbReference type="RefSeq" id="WP_163842093.1">
    <property type="nucleotide sequence ID" value="NZ_AP026979.1"/>
</dbReference>
<evidence type="ECO:0000313" key="2">
    <source>
        <dbReference type="Proteomes" id="UP000471166"/>
    </source>
</evidence>
<reference evidence="1 2" key="1">
    <citation type="submission" date="2020-01" db="EMBL/GenBank/DDBJ databases">
        <title>Genetics and antimicrobial susceptibilities of Nocardia species isolated from the soil; a comparison with species isolated from humans.</title>
        <authorList>
            <person name="Carrasco G."/>
            <person name="Monzon S."/>
            <person name="Sansegundo M."/>
            <person name="Garcia E."/>
            <person name="Garrido N."/>
            <person name="Medina M.J."/>
            <person name="Villalon P."/>
            <person name="Ramirez-Arocha A.C."/>
            <person name="Jimenez P."/>
            <person name="Cuesta I."/>
            <person name="Valdezate S."/>
        </authorList>
    </citation>
    <scope>NUCLEOTIDE SEQUENCE [LARGE SCALE GENOMIC DNA]</scope>
    <source>
        <strain evidence="1 2">CNM20110626</strain>
    </source>
</reference>
<comment type="caution">
    <text evidence="1">The sequence shown here is derived from an EMBL/GenBank/DDBJ whole genome shotgun (WGS) entry which is preliminary data.</text>
</comment>
<organism evidence="1 2">
    <name type="scientific">Nocardia cyriacigeorgica</name>
    <dbReference type="NCBI Taxonomy" id="135487"/>
    <lineage>
        <taxon>Bacteria</taxon>
        <taxon>Bacillati</taxon>
        <taxon>Actinomycetota</taxon>
        <taxon>Actinomycetes</taxon>
        <taxon>Mycobacteriales</taxon>
        <taxon>Nocardiaceae</taxon>
        <taxon>Nocardia</taxon>
    </lineage>
</organism>
<dbReference type="AlphaFoldDB" id="A0A6P1CH85"/>
<dbReference type="Gene3D" id="3.40.50.300">
    <property type="entry name" value="P-loop containing nucleotide triphosphate hydrolases"/>
    <property type="match status" value="1"/>
</dbReference>
<evidence type="ECO:0000313" key="1">
    <source>
        <dbReference type="EMBL" id="NEW31910.1"/>
    </source>
</evidence>
<name>A0A6P1CH85_9NOCA</name>
<dbReference type="SUPFAM" id="SSF52540">
    <property type="entry name" value="P-loop containing nucleoside triphosphate hydrolases"/>
    <property type="match status" value="1"/>
</dbReference>
<sequence>MSVGIVLYGAPATGKDTVTSALVAQDATFQLYERIKCGPGRTAGYRMVSLAEFQRLSLAGDFIWTNERYNARYAIDRAGLEQQLTDGSVPVVHAGQPEVIDAVRNTMRHVRWFVVQLVCSRDTAQTRIIARSTGDTIARLAAWDATPRLQADLTIDTDSTPPEATARAIRSLIEAHDQSDC</sequence>
<dbReference type="GO" id="GO:0016301">
    <property type="term" value="F:kinase activity"/>
    <property type="evidence" value="ECO:0007669"/>
    <property type="project" value="UniProtKB-KW"/>
</dbReference>
<protein>
    <submittedName>
        <fullName evidence="1">Kinase</fullName>
    </submittedName>
</protein>
<dbReference type="Proteomes" id="UP000471166">
    <property type="component" value="Unassembled WGS sequence"/>
</dbReference>
<keyword evidence="1" id="KW-0808">Transferase</keyword>
<proteinExistence type="predicted"/>
<keyword evidence="1" id="KW-0418">Kinase</keyword>
<dbReference type="EMBL" id="JAAGVB010000005">
    <property type="protein sequence ID" value="NEW31910.1"/>
    <property type="molecule type" value="Genomic_DNA"/>
</dbReference>
<accession>A0A6P1CH85</accession>
<gene>
    <name evidence="1" type="ORF">GV791_04955</name>
</gene>
<dbReference type="InterPro" id="IPR027417">
    <property type="entry name" value="P-loop_NTPase"/>
</dbReference>